<keyword evidence="9" id="KW-1185">Reference proteome</keyword>
<dbReference type="InterPro" id="IPR036259">
    <property type="entry name" value="MFS_trans_sf"/>
</dbReference>
<evidence type="ECO:0000256" key="4">
    <source>
        <dbReference type="ARBA" id="ARBA00022989"/>
    </source>
</evidence>
<dbReference type="SUPFAM" id="SSF103473">
    <property type="entry name" value="MFS general substrate transporter"/>
    <property type="match status" value="1"/>
</dbReference>
<reference evidence="8 9" key="1">
    <citation type="journal article" date="2024" name="J. Plant Pathol.">
        <title>Sequence and assembly of the genome of Seiridium unicorne, isolate CBS 538.82, causal agent of cypress canker disease.</title>
        <authorList>
            <person name="Scali E."/>
            <person name="Rocca G.D."/>
            <person name="Danti R."/>
            <person name="Garbelotto M."/>
            <person name="Barberini S."/>
            <person name="Baroncelli R."/>
            <person name="Emiliani G."/>
        </authorList>
    </citation>
    <scope>NUCLEOTIDE SEQUENCE [LARGE SCALE GENOMIC DNA]</scope>
    <source>
        <strain evidence="8 9">BM-138-508</strain>
    </source>
</reference>
<dbReference type="Pfam" id="PF07690">
    <property type="entry name" value="MFS_1"/>
    <property type="match status" value="1"/>
</dbReference>
<comment type="subcellular location">
    <subcellularLocation>
        <location evidence="1">Membrane</location>
        <topology evidence="1">Multi-pass membrane protein</topology>
    </subcellularLocation>
</comment>
<evidence type="ECO:0000256" key="5">
    <source>
        <dbReference type="ARBA" id="ARBA00023136"/>
    </source>
</evidence>
<evidence type="ECO:0000256" key="3">
    <source>
        <dbReference type="ARBA" id="ARBA00022692"/>
    </source>
</evidence>
<feature type="transmembrane region" description="Helical" evidence="7">
    <location>
        <begin position="426"/>
        <end position="443"/>
    </location>
</feature>
<protein>
    <recommendedName>
        <fullName evidence="10">Major facilitator superfamily (MFS) profile domain-containing protein</fullName>
    </recommendedName>
</protein>
<dbReference type="Gene3D" id="1.20.1250.20">
    <property type="entry name" value="MFS general substrate transporter like domains"/>
    <property type="match status" value="1"/>
</dbReference>
<keyword evidence="4 7" id="KW-1133">Transmembrane helix</keyword>
<evidence type="ECO:0000256" key="7">
    <source>
        <dbReference type="SAM" id="Phobius"/>
    </source>
</evidence>
<feature type="transmembrane region" description="Helical" evidence="7">
    <location>
        <begin position="339"/>
        <end position="358"/>
    </location>
</feature>
<evidence type="ECO:0000313" key="8">
    <source>
        <dbReference type="EMBL" id="KAK9426135.1"/>
    </source>
</evidence>
<dbReference type="InterPro" id="IPR011701">
    <property type="entry name" value="MFS"/>
</dbReference>
<feature type="transmembrane region" description="Helical" evidence="7">
    <location>
        <begin position="70"/>
        <end position="87"/>
    </location>
</feature>
<dbReference type="PANTHER" id="PTHR43791">
    <property type="entry name" value="PERMEASE-RELATED"/>
    <property type="match status" value="1"/>
</dbReference>
<evidence type="ECO:0000256" key="2">
    <source>
        <dbReference type="ARBA" id="ARBA00022448"/>
    </source>
</evidence>
<feature type="transmembrane region" description="Helical" evidence="7">
    <location>
        <begin position="463"/>
        <end position="482"/>
    </location>
</feature>
<feature type="transmembrane region" description="Helical" evidence="7">
    <location>
        <begin position="202"/>
        <end position="222"/>
    </location>
</feature>
<feature type="transmembrane region" description="Helical" evidence="7">
    <location>
        <begin position="234"/>
        <end position="254"/>
    </location>
</feature>
<dbReference type="Proteomes" id="UP001408356">
    <property type="component" value="Unassembled WGS sequence"/>
</dbReference>
<evidence type="ECO:0000256" key="6">
    <source>
        <dbReference type="SAM" id="MobiDB-lite"/>
    </source>
</evidence>
<gene>
    <name evidence="8" type="ORF">SUNI508_12589</name>
</gene>
<evidence type="ECO:0008006" key="10">
    <source>
        <dbReference type="Google" id="ProtNLM"/>
    </source>
</evidence>
<feature type="transmembrane region" description="Helical" evidence="7">
    <location>
        <begin position="302"/>
        <end position="327"/>
    </location>
</feature>
<keyword evidence="3 7" id="KW-0812">Transmembrane</keyword>
<proteinExistence type="predicted"/>
<name>A0ABR2VI95_9PEZI</name>
<feature type="transmembrane region" description="Helical" evidence="7">
    <location>
        <begin position="111"/>
        <end position="129"/>
    </location>
</feature>
<feature type="transmembrane region" description="Helical" evidence="7">
    <location>
        <begin position="141"/>
        <end position="160"/>
    </location>
</feature>
<accession>A0ABR2VI95</accession>
<evidence type="ECO:0000256" key="1">
    <source>
        <dbReference type="ARBA" id="ARBA00004141"/>
    </source>
</evidence>
<keyword evidence="5 7" id="KW-0472">Membrane</keyword>
<feature type="region of interest" description="Disordered" evidence="6">
    <location>
        <begin position="1"/>
        <end position="22"/>
    </location>
</feature>
<comment type="caution">
    <text evidence="8">The sequence shown here is derived from an EMBL/GenBank/DDBJ whole genome shotgun (WGS) entry which is preliminary data.</text>
</comment>
<sequence>MADEKEIHPNVNGADTELGSTTTVPKQNVVQRLLHRKNDLNELGKHMLEQSLQYDQAQLEADAVKVRRKLDFLVLPMMMTTYMLSFLDKQTLNYSNAYGLQEDTHLSGNDYSWVATALYFGWLCGAWPWNFLLQRVPIAKLIGGMLFVWGAVCMLQAAVFDFSSFFAVRFFLGMLEGCISPAWVLLTSMLWTRQEQPLRSSIWLCTNGVSSILGALLSYGSGMAEGLLIPNWKLIYLIVGAMTIVWGFVILLYLPDGPHNAKMLSEYERVVAVWRASKNQMGIKHSAIKPAQIKEALLDGRCYLLFMTGIGLGILNGGVTNFMSAIIKGFDFDSLRTSLMQAPGGAFEIIGCLGLGYVSQGRNMLGLTLILGCLPGMAGLIGILTIPIEHRYALVGMCWIQNVVGSPIILSWTMPGVNVAGHTKRTAVLGIYFVCYVVGNIIGPQMFRASESPRYPTAIKGLLGTYCAVIFFQGLYTLWCWIENKRRDKQGMHAEASEEELFEGFDDLTDKENRHFRYKL</sequence>
<feature type="transmembrane region" description="Helical" evidence="7">
    <location>
        <begin position="166"/>
        <end position="190"/>
    </location>
</feature>
<dbReference type="PANTHER" id="PTHR43791:SF97">
    <property type="entry name" value="ALLANTOATE TRANSPORTER, PUTATIVE (AFU_ORTHOLOGUE AFUA_1G14700)-RELATED"/>
    <property type="match status" value="1"/>
</dbReference>
<evidence type="ECO:0000313" key="9">
    <source>
        <dbReference type="Proteomes" id="UP001408356"/>
    </source>
</evidence>
<dbReference type="EMBL" id="JARVKF010000005">
    <property type="protein sequence ID" value="KAK9426135.1"/>
    <property type="molecule type" value="Genomic_DNA"/>
</dbReference>
<keyword evidence="2" id="KW-0813">Transport</keyword>
<feature type="transmembrane region" description="Helical" evidence="7">
    <location>
        <begin position="365"/>
        <end position="386"/>
    </location>
</feature>
<feature type="transmembrane region" description="Helical" evidence="7">
    <location>
        <begin position="392"/>
        <end position="414"/>
    </location>
</feature>
<organism evidence="8 9">
    <name type="scientific">Seiridium unicorne</name>
    <dbReference type="NCBI Taxonomy" id="138068"/>
    <lineage>
        <taxon>Eukaryota</taxon>
        <taxon>Fungi</taxon>
        <taxon>Dikarya</taxon>
        <taxon>Ascomycota</taxon>
        <taxon>Pezizomycotina</taxon>
        <taxon>Sordariomycetes</taxon>
        <taxon>Xylariomycetidae</taxon>
        <taxon>Amphisphaeriales</taxon>
        <taxon>Sporocadaceae</taxon>
        <taxon>Seiridium</taxon>
    </lineage>
</organism>